<comment type="caution">
    <text evidence="5">The sequence shown here is derived from an EMBL/GenBank/DDBJ whole genome shotgun (WGS) entry which is preliminary data.</text>
</comment>
<evidence type="ECO:0000259" key="4">
    <source>
        <dbReference type="Pfam" id="PF18073"/>
    </source>
</evidence>
<dbReference type="InterPro" id="IPR030865">
    <property type="entry name" value="LapB"/>
</dbReference>
<feature type="repeat" description="TPR" evidence="3">
    <location>
        <begin position="37"/>
        <end position="70"/>
    </location>
</feature>
<feature type="topological domain" description="Cytoplasmic" evidence="2">
    <location>
        <begin position="22"/>
        <end position="390"/>
    </location>
</feature>
<keyword evidence="2" id="KW-1003">Cell membrane</keyword>
<feature type="binding site" evidence="2">
    <location>
        <position position="362"/>
    </location>
    <ligand>
        <name>Fe cation</name>
        <dbReference type="ChEBI" id="CHEBI:24875"/>
    </ligand>
</feature>
<keyword evidence="2 3" id="KW-0802">TPR repeat</keyword>
<keyword evidence="2" id="KW-0677">Repeat</keyword>
<dbReference type="InterPro" id="IPR019734">
    <property type="entry name" value="TPR_rpt"/>
</dbReference>
<dbReference type="InterPro" id="IPR041166">
    <property type="entry name" value="Rubredoxin_2"/>
</dbReference>
<protein>
    <recommendedName>
        <fullName evidence="2">Lipopolysaccharide assembly protein B</fullName>
    </recommendedName>
</protein>
<dbReference type="Gene3D" id="1.25.40.10">
    <property type="entry name" value="Tetratricopeptide repeat domain"/>
    <property type="match status" value="2"/>
</dbReference>
<feature type="binding site" evidence="2">
    <location>
        <position position="374"/>
    </location>
    <ligand>
        <name>Fe cation</name>
        <dbReference type="ChEBI" id="CHEBI:24875"/>
    </ligand>
</feature>
<feature type="domain" description="LapB rubredoxin metal binding" evidence="4">
    <location>
        <begin position="358"/>
        <end position="385"/>
    </location>
</feature>
<feature type="binding site" evidence="2">
    <location>
        <position position="359"/>
    </location>
    <ligand>
        <name>Fe cation</name>
        <dbReference type="ChEBI" id="CHEBI:24875"/>
    </ligand>
</feature>
<dbReference type="HAMAP" id="MF_00994">
    <property type="entry name" value="LPS_assembly_LapB"/>
    <property type="match status" value="1"/>
</dbReference>
<sequence>MNELLLLAAFTCAVALGWYFSRLSLFSRKKHSVNNQLNKDYFTGLSYLLNDQQDQAIETFMRVLEINPETIDTHIAMGNLYRSKGDTEKAIRIHQNLFARPSLSQELTQRVQLELARDFFAAGLYDRAERLLQELNDSVSSDIRLNSHLLLLRIYEQEKEWQKAINTGSSNLLKDQPDSRKSLAHYYCEQAEQEIQQQHLTQARKLLKQALYYDPGCIRANWIAADLEFRNHNLRKGRSILLRIPEQDPSFYSLILPRLNGIISNKEMHRILDQAIEAFPSRTAVALKTDLLQMELNNDAALGYLEALSDKQKLHSPFMVARELRYISSPLAPGLHKSRLDGLLNRLNTYESLQHNLRCLSCGFKSHQSELWQCPKCRSWGTIRPDDRLN</sequence>
<comment type="function">
    <text evidence="2">Modulates cellular lipopolysaccharide (LPS) levels by regulating LpxC, which is involved in lipid A biosynthesis. May act by modulating the proteolytic activity of FtsH towards LpxC. May also coordinate assembly of proteins involved in LPS synthesis at the plasma membrane.</text>
</comment>
<comment type="similarity">
    <text evidence="2">Belongs to the LapB family.</text>
</comment>
<keyword evidence="2" id="KW-1133">Transmembrane helix</keyword>
<dbReference type="GO" id="GO:0008653">
    <property type="term" value="P:lipopolysaccharide metabolic process"/>
    <property type="evidence" value="ECO:0007669"/>
    <property type="project" value="InterPro"/>
</dbReference>
<keyword evidence="1 2" id="KW-0479">Metal-binding</keyword>
<dbReference type="RefSeq" id="WP_182807344.1">
    <property type="nucleotide sequence ID" value="NZ_JACJFM010000002.1"/>
</dbReference>
<keyword evidence="2" id="KW-0472">Membrane</keyword>
<feature type="binding site" evidence="2">
    <location>
        <position position="377"/>
    </location>
    <ligand>
        <name>Fe cation</name>
        <dbReference type="ChEBI" id="CHEBI:24875"/>
    </ligand>
</feature>
<dbReference type="Pfam" id="PF18073">
    <property type="entry name" value="Zn_ribbon_LapB"/>
    <property type="match status" value="1"/>
</dbReference>
<keyword evidence="2" id="KW-0997">Cell inner membrane</keyword>
<keyword evidence="2" id="KW-0812">Transmembrane</keyword>
<accession>A0A839IL61</accession>
<name>A0A839IL61_9GAMM</name>
<organism evidence="5 6">
    <name type="scientific">Oceanospirillum sediminis</name>
    <dbReference type="NCBI Taxonomy" id="2760088"/>
    <lineage>
        <taxon>Bacteria</taxon>
        <taxon>Pseudomonadati</taxon>
        <taxon>Pseudomonadota</taxon>
        <taxon>Gammaproteobacteria</taxon>
        <taxon>Oceanospirillales</taxon>
        <taxon>Oceanospirillaceae</taxon>
        <taxon>Oceanospirillum</taxon>
    </lineage>
</organism>
<evidence type="ECO:0000256" key="3">
    <source>
        <dbReference type="PROSITE-ProRule" id="PRU00339"/>
    </source>
</evidence>
<dbReference type="GO" id="GO:0046890">
    <property type="term" value="P:regulation of lipid biosynthetic process"/>
    <property type="evidence" value="ECO:0007669"/>
    <property type="project" value="UniProtKB-UniRule"/>
</dbReference>
<keyword evidence="2" id="KW-0408">Iron</keyword>
<proteinExistence type="inferred from homology"/>
<evidence type="ECO:0000313" key="5">
    <source>
        <dbReference type="EMBL" id="MBB1485440.1"/>
    </source>
</evidence>
<evidence type="ECO:0000256" key="1">
    <source>
        <dbReference type="ARBA" id="ARBA00022723"/>
    </source>
</evidence>
<dbReference type="AlphaFoldDB" id="A0A839IL61"/>
<dbReference type="SUPFAM" id="SSF81901">
    <property type="entry name" value="HCP-like"/>
    <property type="match status" value="1"/>
</dbReference>
<dbReference type="Pfam" id="PF14559">
    <property type="entry name" value="TPR_19"/>
    <property type="match status" value="1"/>
</dbReference>
<dbReference type="Pfam" id="PF13176">
    <property type="entry name" value="TPR_7"/>
    <property type="match status" value="1"/>
</dbReference>
<dbReference type="GO" id="GO:0009898">
    <property type="term" value="C:cytoplasmic side of plasma membrane"/>
    <property type="evidence" value="ECO:0007669"/>
    <property type="project" value="UniProtKB-UniRule"/>
</dbReference>
<keyword evidence="6" id="KW-1185">Reference proteome</keyword>
<evidence type="ECO:0000313" key="6">
    <source>
        <dbReference type="Proteomes" id="UP000565262"/>
    </source>
</evidence>
<gene>
    <name evidence="2" type="primary">lapB</name>
    <name evidence="5" type="ORF">H4O21_02300</name>
</gene>
<dbReference type="InterPro" id="IPR011990">
    <property type="entry name" value="TPR-like_helical_dom_sf"/>
</dbReference>
<reference evidence="5 6" key="1">
    <citation type="submission" date="2020-08" db="EMBL/GenBank/DDBJ databases">
        <title>Oceanospirillum sp. nov. isolated from marine sediment.</title>
        <authorList>
            <person name="Ji X."/>
        </authorList>
    </citation>
    <scope>NUCLEOTIDE SEQUENCE [LARGE SCALE GENOMIC DNA]</scope>
    <source>
        <strain evidence="5 6">D5</strain>
    </source>
</reference>
<dbReference type="PROSITE" id="PS50005">
    <property type="entry name" value="TPR"/>
    <property type="match status" value="1"/>
</dbReference>
<dbReference type="Pfam" id="PF13181">
    <property type="entry name" value="TPR_8"/>
    <property type="match status" value="1"/>
</dbReference>
<dbReference type="Proteomes" id="UP000565262">
    <property type="component" value="Unassembled WGS sequence"/>
</dbReference>
<evidence type="ECO:0000256" key="2">
    <source>
        <dbReference type="HAMAP-Rule" id="MF_00994"/>
    </source>
</evidence>
<comment type="subcellular location">
    <subcellularLocation>
        <location evidence="2">Cell inner membrane</location>
        <topology evidence="2">Single-pass membrane protein</topology>
        <orientation evidence="2">Cytoplasmic side</orientation>
    </subcellularLocation>
</comment>
<dbReference type="EMBL" id="JACJFM010000002">
    <property type="protein sequence ID" value="MBB1485440.1"/>
    <property type="molecule type" value="Genomic_DNA"/>
</dbReference>
<dbReference type="GO" id="GO:0005506">
    <property type="term" value="F:iron ion binding"/>
    <property type="evidence" value="ECO:0007669"/>
    <property type="project" value="UniProtKB-UniRule"/>
</dbReference>